<proteinExistence type="predicted"/>
<reference evidence="2 3" key="1">
    <citation type="submission" date="2014-02" db="EMBL/GenBank/DDBJ databases">
        <title>Expanding our view of genomic diversity in Candidatus Accumulibacter clades.</title>
        <authorList>
            <person name="Skennerton C.T."/>
            <person name="Barr J.J."/>
            <person name="Slater F.R."/>
            <person name="Bond P.L."/>
            <person name="Tyson G.W."/>
        </authorList>
    </citation>
    <scope>NUCLEOTIDE SEQUENCE [LARGE SCALE GENOMIC DNA]</scope>
    <source>
        <strain evidence="3">BA-92</strain>
    </source>
</reference>
<dbReference type="AlphaFoldDB" id="A0A011QQJ9"/>
<name>A0A011QQJ9_9PROT</name>
<protein>
    <recommendedName>
        <fullName evidence="1">TIR domain-containing protein</fullName>
    </recommendedName>
</protein>
<evidence type="ECO:0000313" key="2">
    <source>
        <dbReference type="EMBL" id="EXI81174.1"/>
    </source>
</evidence>
<feature type="domain" description="TIR" evidence="1">
    <location>
        <begin position="12"/>
        <end position="117"/>
    </location>
</feature>
<dbReference type="GO" id="GO:0007165">
    <property type="term" value="P:signal transduction"/>
    <property type="evidence" value="ECO:0007669"/>
    <property type="project" value="InterPro"/>
</dbReference>
<dbReference type="Proteomes" id="UP000021816">
    <property type="component" value="Unassembled WGS sequence"/>
</dbReference>
<dbReference type="Gene3D" id="3.40.50.10140">
    <property type="entry name" value="Toll/interleukin-1 receptor homology (TIR) domain"/>
    <property type="match status" value="1"/>
</dbReference>
<dbReference type="InterPro" id="IPR027417">
    <property type="entry name" value="P-loop_NTPase"/>
</dbReference>
<comment type="caution">
    <text evidence="2">The sequence shown here is derived from an EMBL/GenBank/DDBJ whole genome shotgun (WGS) entry which is preliminary data.</text>
</comment>
<sequence length="386" mass="42577">MPMRAVPARFLVAFSLAGEQRELVRAIAEAVENQLGRRSVFFDEWFEHYIAGDDADLKLQEIYGRRCELAVVCVSERYGSKPWTQAEHRAIRARNMKCSTAAEKRERDAILPIRVGDGEVEGILFNAIVPDVRGRSAAASADLIIARVHLLRPDLAAVAAGAPPGPAWPATPPPLSWPMANHSGAREAFAQLLTSDVLWRLLRIRGGSETGKSHITRQMLANVLPIAGIACGRFDFKGSTDMDREVRAFVQNLGVTAPPSTARLHERFDQILDALRQRAQPTLLVFDTYEMAGEAQEWVEKSLLQSMIRETWLRVVIAGQQVPDATGSVWAAVACPSVQLEPPPPADWYDYGKRHRPNLELAQVETACYLARGKASLLAQMLGPAT</sequence>
<organism evidence="2 3">
    <name type="scientific">Candidatus Accumulibacter appositus</name>
    <dbReference type="NCBI Taxonomy" id="1454003"/>
    <lineage>
        <taxon>Bacteria</taxon>
        <taxon>Pseudomonadati</taxon>
        <taxon>Pseudomonadota</taxon>
        <taxon>Betaproteobacteria</taxon>
        <taxon>Candidatus Accumulibacter</taxon>
    </lineage>
</organism>
<gene>
    <name evidence="2" type="ORF">AW10_01374</name>
</gene>
<dbReference type="InterPro" id="IPR035897">
    <property type="entry name" value="Toll_tir_struct_dom_sf"/>
</dbReference>
<dbReference type="STRING" id="1454003.AW10_01374"/>
<evidence type="ECO:0000313" key="3">
    <source>
        <dbReference type="Proteomes" id="UP000021816"/>
    </source>
</evidence>
<evidence type="ECO:0000259" key="1">
    <source>
        <dbReference type="Pfam" id="PF13676"/>
    </source>
</evidence>
<dbReference type="InterPro" id="IPR000157">
    <property type="entry name" value="TIR_dom"/>
</dbReference>
<dbReference type="PATRIC" id="fig|1454003.3.peg.1415"/>
<dbReference type="EMBL" id="JEMX01000026">
    <property type="protein sequence ID" value="EXI81174.1"/>
    <property type="molecule type" value="Genomic_DNA"/>
</dbReference>
<dbReference type="SUPFAM" id="SSF52540">
    <property type="entry name" value="P-loop containing nucleoside triphosphate hydrolases"/>
    <property type="match status" value="1"/>
</dbReference>
<accession>A0A011QQJ9</accession>
<dbReference type="Pfam" id="PF13676">
    <property type="entry name" value="TIR_2"/>
    <property type="match status" value="1"/>
</dbReference>